<gene>
    <name evidence="2" type="ORF">TIFTF001_004842</name>
</gene>
<keyword evidence="3" id="KW-1185">Reference proteome</keyword>
<evidence type="ECO:0000313" key="3">
    <source>
        <dbReference type="Proteomes" id="UP001187192"/>
    </source>
</evidence>
<dbReference type="Proteomes" id="UP001187192">
    <property type="component" value="Unassembled WGS sequence"/>
</dbReference>
<evidence type="ECO:0000313" key="2">
    <source>
        <dbReference type="EMBL" id="GMN34699.1"/>
    </source>
</evidence>
<feature type="region of interest" description="Disordered" evidence="1">
    <location>
        <begin position="88"/>
        <end position="117"/>
    </location>
</feature>
<sequence>MFCLITCKREKPQSKGNANGVYAKGTSMLKSVRDTDEQTKKQSFAKKNLSIPEGTDAMCPTIQVMRGHECSLLVLVQAASIVLVRSGSGGWRRSKDKNSRYGMAWQRQHGPTIPKGT</sequence>
<dbReference type="AlphaFoldDB" id="A0AA87ZJY4"/>
<accession>A0AA87ZJY4</accession>
<protein>
    <submittedName>
        <fullName evidence="2">Uncharacterized protein</fullName>
    </submittedName>
</protein>
<dbReference type="EMBL" id="BTGU01000005">
    <property type="protein sequence ID" value="GMN34699.1"/>
    <property type="molecule type" value="Genomic_DNA"/>
</dbReference>
<reference evidence="2" key="1">
    <citation type="submission" date="2023-07" db="EMBL/GenBank/DDBJ databases">
        <title>draft genome sequence of fig (Ficus carica).</title>
        <authorList>
            <person name="Takahashi T."/>
            <person name="Nishimura K."/>
        </authorList>
    </citation>
    <scope>NUCLEOTIDE SEQUENCE</scope>
</reference>
<comment type="caution">
    <text evidence="2">The sequence shown here is derived from an EMBL/GenBank/DDBJ whole genome shotgun (WGS) entry which is preliminary data.</text>
</comment>
<proteinExistence type="predicted"/>
<organism evidence="2 3">
    <name type="scientific">Ficus carica</name>
    <name type="common">Common fig</name>
    <dbReference type="NCBI Taxonomy" id="3494"/>
    <lineage>
        <taxon>Eukaryota</taxon>
        <taxon>Viridiplantae</taxon>
        <taxon>Streptophyta</taxon>
        <taxon>Embryophyta</taxon>
        <taxon>Tracheophyta</taxon>
        <taxon>Spermatophyta</taxon>
        <taxon>Magnoliopsida</taxon>
        <taxon>eudicotyledons</taxon>
        <taxon>Gunneridae</taxon>
        <taxon>Pentapetalae</taxon>
        <taxon>rosids</taxon>
        <taxon>fabids</taxon>
        <taxon>Rosales</taxon>
        <taxon>Moraceae</taxon>
        <taxon>Ficeae</taxon>
        <taxon>Ficus</taxon>
    </lineage>
</organism>
<evidence type="ECO:0000256" key="1">
    <source>
        <dbReference type="SAM" id="MobiDB-lite"/>
    </source>
</evidence>
<name>A0AA87ZJY4_FICCA</name>